<comment type="caution">
    <text evidence="3">The sequence shown here is derived from an EMBL/GenBank/DDBJ whole genome shotgun (WGS) entry which is preliminary data.</text>
</comment>
<feature type="region of interest" description="Disordered" evidence="1">
    <location>
        <begin position="1"/>
        <end position="38"/>
    </location>
</feature>
<keyword evidence="2" id="KW-0812">Transmembrane</keyword>
<organism evidence="3 4">
    <name type="scientific">Nocardioides conyzicola</name>
    <dbReference type="NCBI Taxonomy" id="1651781"/>
    <lineage>
        <taxon>Bacteria</taxon>
        <taxon>Bacillati</taxon>
        <taxon>Actinomycetota</taxon>
        <taxon>Actinomycetes</taxon>
        <taxon>Propionibacteriales</taxon>
        <taxon>Nocardioidaceae</taxon>
        <taxon>Nocardioides</taxon>
    </lineage>
</organism>
<feature type="transmembrane region" description="Helical" evidence="2">
    <location>
        <begin position="109"/>
        <end position="128"/>
    </location>
</feature>
<proteinExistence type="predicted"/>
<gene>
    <name evidence="3" type="ORF">GCM10023349_43880</name>
</gene>
<reference evidence="4" key="1">
    <citation type="journal article" date="2019" name="Int. J. Syst. Evol. Microbiol.">
        <title>The Global Catalogue of Microorganisms (GCM) 10K type strain sequencing project: providing services to taxonomists for standard genome sequencing and annotation.</title>
        <authorList>
            <consortium name="The Broad Institute Genomics Platform"/>
            <consortium name="The Broad Institute Genome Sequencing Center for Infectious Disease"/>
            <person name="Wu L."/>
            <person name="Ma J."/>
        </authorList>
    </citation>
    <scope>NUCLEOTIDE SEQUENCE [LARGE SCALE GENOMIC DNA]</scope>
    <source>
        <strain evidence="4">JCM 18531</strain>
    </source>
</reference>
<dbReference type="EMBL" id="BAABKM010000005">
    <property type="protein sequence ID" value="GAA4719079.1"/>
    <property type="molecule type" value="Genomic_DNA"/>
</dbReference>
<protein>
    <submittedName>
        <fullName evidence="3">Uncharacterized protein</fullName>
    </submittedName>
</protein>
<evidence type="ECO:0000313" key="4">
    <source>
        <dbReference type="Proteomes" id="UP001499974"/>
    </source>
</evidence>
<keyword evidence="2" id="KW-1133">Transmembrane helix</keyword>
<evidence type="ECO:0000313" key="3">
    <source>
        <dbReference type="EMBL" id="GAA4719079.1"/>
    </source>
</evidence>
<sequence>MTDNGAVSDTPTPSTPPKKRPRHLMDPANPHREVKSAATGSMHLEPVQKWVLSILAAVTIAHLAAGLVIAAMYVDDGRTDAQIGLNVLAGAFGVIAVAVFRTIHQLKPVSAWLLLGLVPTVVGLWLTFR</sequence>
<evidence type="ECO:0000256" key="2">
    <source>
        <dbReference type="SAM" id="Phobius"/>
    </source>
</evidence>
<accession>A0ABP8Y2X1</accession>
<evidence type="ECO:0000256" key="1">
    <source>
        <dbReference type="SAM" id="MobiDB-lite"/>
    </source>
</evidence>
<name>A0ABP8Y2X1_9ACTN</name>
<feature type="transmembrane region" description="Helical" evidence="2">
    <location>
        <begin position="50"/>
        <end position="71"/>
    </location>
</feature>
<keyword evidence="4" id="KW-1185">Reference proteome</keyword>
<dbReference type="Proteomes" id="UP001499974">
    <property type="component" value="Unassembled WGS sequence"/>
</dbReference>
<feature type="compositionally biased region" description="Basic and acidic residues" evidence="1">
    <location>
        <begin position="23"/>
        <end position="35"/>
    </location>
</feature>
<keyword evidence="2" id="KW-0472">Membrane</keyword>
<feature type="transmembrane region" description="Helical" evidence="2">
    <location>
        <begin position="83"/>
        <end position="103"/>
    </location>
</feature>